<dbReference type="Proteomes" id="UP000509303">
    <property type="component" value="Chromosome"/>
</dbReference>
<gene>
    <name evidence="3" type="ORF">HUT08_11835</name>
</gene>
<name>A0A7H8N6P7_9ACTN</name>
<sequence>MGFSWWPAVAVVLALALVAAVSDGLGRVWVRRRPRRPGRPERERPGRRGSTGREGDGGAGAEDE</sequence>
<keyword evidence="2" id="KW-0472">Membrane</keyword>
<accession>A0A7H8N6P7</accession>
<evidence type="ECO:0000313" key="4">
    <source>
        <dbReference type="Proteomes" id="UP000509303"/>
    </source>
</evidence>
<protein>
    <recommendedName>
        <fullName evidence="5">Type II toxin-antitoxin system PemK/MazF family toxin</fullName>
    </recommendedName>
</protein>
<evidence type="ECO:0000256" key="2">
    <source>
        <dbReference type="SAM" id="Phobius"/>
    </source>
</evidence>
<dbReference type="RefSeq" id="WP_176161850.1">
    <property type="nucleotide sequence ID" value="NZ_CP054929.1"/>
</dbReference>
<keyword evidence="4" id="KW-1185">Reference proteome</keyword>
<evidence type="ECO:0000313" key="3">
    <source>
        <dbReference type="EMBL" id="QKW50115.1"/>
    </source>
</evidence>
<dbReference type="EMBL" id="CP054929">
    <property type="protein sequence ID" value="QKW50115.1"/>
    <property type="molecule type" value="Genomic_DNA"/>
</dbReference>
<keyword evidence="2" id="KW-0812">Transmembrane</keyword>
<feature type="transmembrane region" description="Helical" evidence="2">
    <location>
        <begin position="6"/>
        <end position="30"/>
    </location>
</feature>
<feature type="compositionally biased region" description="Basic and acidic residues" evidence="1">
    <location>
        <begin position="38"/>
        <end position="56"/>
    </location>
</feature>
<reference evidence="3 4" key="1">
    <citation type="submission" date="2020-06" db="EMBL/GenBank/DDBJ databases">
        <title>Genome mining for natural products.</title>
        <authorList>
            <person name="Zhang B."/>
            <person name="Shi J."/>
            <person name="Ge H."/>
        </authorList>
    </citation>
    <scope>NUCLEOTIDE SEQUENCE [LARGE SCALE GENOMIC DNA]</scope>
    <source>
        <strain evidence="3 4">NA00687</strain>
    </source>
</reference>
<dbReference type="AlphaFoldDB" id="A0A7H8N6P7"/>
<organism evidence="3 4">
    <name type="scientific">Streptomyces buecherae</name>
    <dbReference type="NCBI Taxonomy" id="2763006"/>
    <lineage>
        <taxon>Bacteria</taxon>
        <taxon>Bacillati</taxon>
        <taxon>Actinomycetota</taxon>
        <taxon>Actinomycetes</taxon>
        <taxon>Kitasatosporales</taxon>
        <taxon>Streptomycetaceae</taxon>
        <taxon>Streptomyces</taxon>
    </lineage>
</organism>
<proteinExistence type="predicted"/>
<keyword evidence="2" id="KW-1133">Transmembrane helix</keyword>
<evidence type="ECO:0000256" key="1">
    <source>
        <dbReference type="SAM" id="MobiDB-lite"/>
    </source>
</evidence>
<feature type="region of interest" description="Disordered" evidence="1">
    <location>
        <begin position="31"/>
        <end position="64"/>
    </location>
</feature>
<evidence type="ECO:0008006" key="5">
    <source>
        <dbReference type="Google" id="ProtNLM"/>
    </source>
</evidence>